<evidence type="ECO:0000313" key="3">
    <source>
        <dbReference type="Proteomes" id="UP000799439"/>
    </source>
</evidence>
<comment type="caution">
    <text evidence="2">The sequence shown here is derived from an EMBL/GenBank/DDBJ whole genome shotgun (WGS) entry which is preliminary data.</text>
</comment>
<dbReference type="Proteomes" id="UP000799439">
    <property type="component" value="Unassembled WGS sequence"/>
</dbReference>
<evidence type="ECO:0000256" key="1">
    <source>
        <dbReference type="SAM" id="SignalP"/>
    </source>
</evidence>
<sequence length="114" mass="12912">MKGLIIAVLLVGTVAAKVPQEGRRRTVYRVRIQEESTQNPQGLHEAMPKDPENSSVLQQRIVVLRQAQLSQPFEYITARCEETMIMCRDLLGVRYTIKSECGKLQHYGSELIVA</sequence>
<keyword evidence="1" id="KW-0732">Signal</keyword>
<dbReference type="AlphaFoldDB" id="A0A9P4IPB4"/>
<feature type="chain" id="PRO_5040167027" evidence="1">
    <location>
        <begin position="17"/>
        <end position="114"/>
    </location>
</feature>
<keyword evidence="3" id="KW-1185">Reference proteome</keyword>
<proteinExistence type="predicted"/>
<dbReference type="EMBL" id="ML996096">
    <property type="protein sequence ID" value="KAF2147623.1"/>
    <property type="molecule type" value="Genomic_DNA"/>
</dbReference>
<protein>
    <submittedName>
        <fullName evidence="2">Uncharacterized protein</fullName>
    </submittedName>
</protein>
<reference evidence="2" key="1">
    <citation type="journal article" date="2020" name="Stud. Mycol.">
        <title>101 Dothideomycetes genomes: a test case for predicting lifestyles and emergence of pathogens.</title>
        <authorList>
            <person name="Haridas S."/>
            <person name="Albert R."/>
            <person name="Binder M."/>
            <person name="Bloem J."/>
            <person name="Labutti K."/>
            <person name="Salamov A."/>
            <person name="Andreopoulos B."/>
            <person name="Baker S."/>
            <person name="Barry K."/>
            <person name="Bills G."/>
            <person name="Bluhm B."/>
            <person name="Cannon C."/>
            <person name="Castanera R."/>
            <person name="Culley D."/>
            <person name="Daum C."/>
            <person name="Ezra D."/>
            <person name="Gonzalez J."/>
            <person name="Henrissat B."/>
            <person name="Kuo A."/>
            <person name="Liang C."/>
            <person name="Lipzen A."/>
            <person name="Lutzoni F."/>
            <person name="Magnuson J."/>
            <person name="Mondo S."/>
            <person name="Nolan M."/>
            <person name="Ohm R."/>
            <person name="Pangilinan J."/>
            <person name="Park H.-J."/>
            <person name="Ramirez L."/>
            <person name="Alfaro M."/>
            <person name="Sun H."/>
            <person name="Tritt A."/>
            <person name="Yoshinaga Y."/>
            <person name="Zwiers L.-H."/>
            <person name="Turgeon B."/>
            <person name="Goodwin S."/>
            <person name="Spatafora J."/>
            <person name="Crous P."/>
            <person name="Grigoriev I."/>
        </authorList>
    </citation>
    <scope>NUCLEOTIDE SEQUENCE</scope>
    <source>
        <strain evidence="2">CBS 260.36</strain>
    </source>
</reference>
<gene>
    <name evidence="2" type="ORF">K461DRAFT_272581</name>
</gene>
<evidence type="ECO:0000313" key="2">
    <source>
        <dbReference type="EMBL" id="KAF2147623.1"/>
    </source>
</evidence>
<organism evidence="2 3">
    <name type="scientific">Myriangium duriaei CBS 260.36</name>
    <dbReference type="NCBI Taxonomy" id="1168546"/>
    <lineage>
        <taxon>Eukaryota</taxon>
        <taxon>Fungi</taxon>
        <taxon>Dikarya</taxon>
        <taxon>Ascomycota</taxon>
        <taxon>Pezizomycotina</taxon>
        <taxon>Dothideomycetes</taxon>
        <taxon>Dothideomycetidae</taxon>
        <taxon>Myriangiales</taxon>
        <taxon>Myriangiaceae</taxon>
        <taxon>Myriangium</taxon>
    </lineage>
</organism>
<feature type="signal peptide" evidence="1">
    <location>
        <begin position="1"/>
        <end position="16"/>
    </location>
</feature>
<name>A0A9P4IPB4_9PEZI</name>
<accession>A0A9P4IPB4</accession>